<dbReference type="Proteomes" id="UP000564644">
    <property type="component" value="Unassembled WGS sequence"/>
</dbReference>
<gene>
    <name evidence="2" type="ORF">H7C18_23775</name>
</gene>
<feature type="domain" description="Imm-5-like" evidence="1">
    <location>
        <begin position="18"/>
        <end position="148"/>
    </location>
</feature>
<evidence type="ECO:0000313" key="3">
    <source>
        <dbReference type="Proteomes" id="UP000564644"/>
    </source>
</evidence>
<dbReference type="RefSeq" id="WP_185131597.1">
    <property type="nucleotide sequence ID" value="NZ_JACJVO010000031.1"/>
</dbReference>
<reference evidence="2 3" key="1">
    <citation type="submission" date="2020-08" db="EMBL/GenBank/DDBJ databases">
        <title>Cohnella phylogeny.</title>
        <authorList>
            <person name="Dunlap C."/>
        </authorList>
    </citation>
    <scope>NUCLEOTIDE SEQUENCE [LARGE SCALE GENOMIC DNA]</scope>
    <source>
        <strain evidence="2 3">CBP 2801</strain>
    </source>
</reference>
<dbReference type="InterPro" id="IPR048667">
    <property type="entry name" value="Imm5-like"/>
</dbReference>
<evidence type="ECO:0000259" key="1">
    <source>
        <dbReference type="Pfam" id="PF21805"/>
    </source>
</evidence>
<dbReference type="Pfam" id="PF21805">
    <property type="entry name" value="Imm5_like"/>
    <property type="match status" value="1"/>
</dbReference>
<evidence type="ECO:0000313" key="2">
    <source>
        <dbReference type="EMBL" id="MBB6733948.1"/>
    </source>
</evidence>
<accession>A0A7X0SPU2</accession>
<organism evidence="2 3">
    <name type="scientific">Cohnella zeiphila</name>
    <dbReference type="NCBI Taxonomy" id="2761120"/>
    <lineage>
        <taxon>Bacteria</taxon>
        <taxon>Bacillati</taxon>
        <taxon>Bacillota</taxon>
        <taxon>Bacilli</taxon>
        <taxon>Bacillales</taxon>
        <taxon>Paenibacillaceae</taxon>
        <taxon>Cohnella</taxon>
    </lineage>
</organism>
<sequence>MDIGRFTDSKTGKEIAKLLKDKDRRLLVLWAAECAERVLPCFEKQYPGDGRPRQAIEAGRAWVRGVVPMGEARKAAFAAHTAARDAGHAAAGAAARAAGHAAAAAHVAGHAAHAATYAAKSAAFAAEPAEAAKRTEAERRWQRQRLMELKIVSESAPKTNRLKI</sequence>
<comment type="caution">
    <text evidence="2">The sequence shown here is derived from an EMBL/GenBank/DDBJ whole genome shotgun (WGS) entry which is preliminary data.</text>
</comment>
<proteinExistence type="predicted"/>
<protein>
    <recommendedName>
        <fullName evidence="1">Imm-5-like domain-containing protein</fullName>
    </recommendedName>
</protein>
<keyword evidence="3" id="KW-1185">Reference proteome</keyword>
<name>A0A7X0SPU2_9BACL</name>
<dbReference type="EMBL" id="JACJVO010000031">
    <property type="protein sequence ID" value="MBB6733948.1"/>
    <property type="molecule type" value="Genomic_DNA"/>
</dbReference>
<dbReference type="AlphaFoldDB" id="A0A7X0SPU2"/>